<dbReference type="InterPro" id="IPR036291">
    <property type="entry name" value="NAD(P)-bd_dom_sf"/>
</dbReference>
<dbReference type="InterPro" id="IPR000683">
    <property type="entry name" value="Gfo/Idh/MocA-like_OxRdtase_N"/>
</dbReference>
<evidence type="ECO:0000259" key="3">
    <source>
        <dbReference type="Pfam" id="PF22725"/>
    </source>
</evidence>
<proteinExistence type="predicted"/>
<dbReference type="Gene3D" id="3.40.50.720">
    <property type="entry name" value="NAD(P)-binding Rossmann-like Domain"/>
    <property type="match status" value="1"/>
</dbReference>
<organism evidence="4 5">
    <name type="scientific">Cellulomonas algicola</name>
    <dbReference type="NCBI Taxonomy" id="2071633"/>
    <lineage>
        <taxon>Bacteria</taxon>
        <taxon>Bacillati</taxon>
        <taxon>Actinomycetota</taxon>
        <taxon>Actinomycetes</taxon>
        <taxon>Micrococcales</taxon>
        <taxon>Cellulomonadaceae</taxon>
        <taxon>Cellulomonas</taxon>
    </lineage>
</organism>
<dbReference type="Gene3D" id="3.30.360.10">
    <property type="entry name" value="Dihydrodipicolinate Reductase, domain 2"/>
    <property type="match status" value="1"/>
</dbReference>
<feature type="domain" description="Gfo/Idh/MocA-like oxidoreductase N-terminal" evidence="2">
    <location>
        <begin position="7"/>
        <end position="123"/>
    </location>
</feature>
<reference evidence="4 5" key="1">
    <citation type="submission" date="2018-11" db="EMBL/GenBank/DDBJ databases">
        <title>Draft genome sequence of Cellulomonas takizawaensis strain TKZ-21.</title>
        <authorList>
            <person name="Yamamura H."/>
            <person name="Hayashi T."/>
            <person name="Hamada M."/>
            <person name="Serisawa Y."/>
            <person name="Matsuyama K."/>
            <person name="Nakagawa Y."/>
            <person name="Otoguro M."/>
            <person name="Yanagida F."/>
            <person name="Hayakawa M."/>
        </authorList>
    </citation>
    <scope>NUCLEOTIDE SEQUENCE [LARGE SCALE GENOMIC DNA]</scope>
    <source>
        <strain evidence="4 5">TKZ-21</strain>
    </source>
</reference>
<dbReference type="InterPro" id="IPR055170">
    <property type="entry name" value="GFO_IDH_MocA-like_dom"/>
</dbReference>
<protein>
    <submittedName>
        <fullName evidence="4">Oxidoreductase</fullName>
    </submittedName>
</protein>
<dbReference type="Pfam" id="PF01408">
    <property type="entry name" value="GFO_IDH_MocA"/>
    <property type="match status" value="1"/>
</dbReference>
<dbReference type="AlphaFoldDB" id="A0A401V1K1"/>
<dbReference type="SUPFAM" id="SSF51735">
    <property type="entry name" value="NAD(P)-binding Rossmann-fold domains"/>
    <property type="match status" value="1"/>
</dbReference>
<dbReference type="Proteomes" id="UP000288246">
    <property type="component" value="Unassembled WGS sequence"/>
</dbReference>
<dbReference type="InterPro" id="IPR051317">
    <property type="entry name" value="Gfo/Idh/MocA_oxidoreduct"/>
</dbReference>
<evidence type="ECO:0000313" key="5">
    <source>
        <dbReference type="Proteomes" id="UP000288246"/>
    </source>
</evidence>
<keyword evidence="1" id="KW-0520">NAD</keyword>
<sequence length="334" mass="36676">MTGPVKRVGVVGVGHQATEDHLPAVEACPRTELRAVCDIDAATGSPVAARYGVPFYESVDVMLHDEDLDFVVVTVPHGVHRDVTERAIRAGVHVLKEKPFAVSAADARHLQQLADAHGIQVMTTLQRRFNPTYTSFFQLADQIGTPFAVDVQYTLGVERPDEGWRGQRAIAGGGCLIDMGYHMLDLLIWYLGLPDRLAATISSRAIPGQEYDAEDTANVLMTWDSGLHGTMRISRAMPPKTERFRLVGTDGTIEIERGVIRRFRRDGELLEELRRLGAWAPAAVSQLEFFCDVVDGRAENHGSPGYHLQHTTFIDAAYRAAATGHVVDIKGALV</sequence>
<name>A0A401V1K1_9CELL</name>
<evidence type="ECO:0000259" key="2">
    <source>
        <dbReference type="Pfam" id="PF01408"/>
    </source>
</evidence>
<dbReference type="RefSeq" id="WP_200829735.1">
    <property type="nucleotide sequence ID" value="NZ_BHYL01000194.1"/>
</dbReference>
<dbReference type="GO" id="GO:0000166">
    <property type="term" value="F:nucleotide binding"/>
    <property type="evidence" value="ECO:0007669"/>
    <property type="project" value="InterPro"/>
</dbReference>
<gene>
    <name evidence="4" type="ORF">CTKZ_23490</name>
</gene>
<dbReference type="PANTHER" id="PTHR43708:SF8">
    <property type="entry name" value="OXIDOREDUCTASE"/>
    <property type="match status" value="1"/>
</dbReference>
<evidence type="ECO:0000256" key="1">
    <source>
        <dbReference type="ARBA" id="ARBA00023027"/>
    </source>
</evidence>
<dbReference type="SUPFAM" id="SSF55347">
    <property type="entry name" value="Glyceraldehyde-3-phosphate dehydrogenase-like, C-terminal domain"/>
    <property type="match status" value="1"/>
</dbReference>
<dbReference type="Pfam" id="PF22725">
    <property type="entry name" value="GFO_IDH_MocA_C3"/>
    <property type="match status" value="1"/>
</dbReference>
<dbReference type="PANTHER" id="PTHR43708">
    <property type="entry name" value="CONSERVED EXPRESSED OXIDOREDUCTASE (EUROFUNG)"/>
    <property type="match status" value="1"/>
</dbReference>
<accession>A0A401V1K1</accession>
<dbReference type="EMBL" id="BHYL01000194">
    <property type="protein sequence ID" value="GCD20787.1"/>
    <property type="molecule type" value="Genomic_DNA"/>
</dbReference>
<feature type="domain" description="GFO/IDH/MocA-like oxidoreductase" evidence="3">
    <location>
        <begin position="141"/>
        <end position="254"/>
    </location>
</feature>
<evidence type="ECO:0000313" key="4">
    <source>
        <dbReference type="EMBL" id="GCD20787.1"/>
    </source>
</evidence>
<comment type="caution">
    <text evidence="4">The sequence shown here is derived from an EMBL/GenBank/DDBJ whole genome shotgun (WGS) entry which is preliminary data.</text>
</comment>
<keyword evidence="5" id="KW-1185">Reference proteome</keyword>